<keyword evidence="3 5" id="KW-1133">Transmembrane helix</keyword>
<evidence type="ECO:0000313" key="8">
    <source>
        <dbReference type="Proteomes" id="UP000499080"/>
    </source>
</evidence>
<evidence type="ECO:0000256" key="1">
    <source>
        <dbReference type="ARBA" id="ARBA00004370"/>
    </source>
</evidence>
<evidence type="ECO:0000256" key="4">
    <source>
        <dbReference type="ARBA" id="ARBA00023136"/>
    </source>
</evidence>
<dbReference type="Gene3D" id="3.40.50.2300">
    <property type="match status" value="2"/>
</dbReference>
<evidence type="ECO:0000256" key="2">
    <source>
        <dbReference type="ARBA" id="ARBA00022692"/>
    </source>
</evidence>
<comment type="subcellular location">
    <subcellularLocation>
        <location evidence="1">Membrane</location>
    </subcellularLocation>
</comment>
<name>A0A4Y2IR85_ARAVE</name>
<dbReference type="GO" id="GO:0016020">
    <property type="term" value="C:membrane"/>
    <property type="evidence" value="ECO:0007669"/>
    <property type="project" value="UniProtKB-SubCell"/>
</dbReference>
<keyword evidence="4 5" id="KW-0472">Membrane</keyword>
<dbReference type="Proteomes" id="UP000499080">
    <property type="component" value="Unassembled WGS sequence"/>
</dbReference>
<dbReference type="OrthoDB" id="6511852at2759"/>
<dbReference type="InterPro" id="IPR028082">
    <property type="entry name" value="Peripla_BP_I"/>
</dbReference>
<evidence type="ECO:0000313" key="7">
    <source>
        <dbReference type="EMBL" id="GBM80363.1"/>
    </source>
</evidence>
<dbReference type="EMBL" id="BGPR01002877">
    <property type="protein sequence ID" value="GBM80363.1"/>
    <property type="molecule type" value="Genomic_DNA"/>
</dbReference>
<accession>A0A4Y2IR85</accession>
<gene>
    <name evidence="7" type="ORF">AVEN_16457_1</name>
</gene>
<proteinExistence type="predicted"/>
<reference evidence="7 8" key="1">
    <citation type="journal article" date="2019" name="Sci. Rep.">
        <title>Orb-weaving spider Araneus ventricosus genome elucidates the spidroin gene catalogue.</title>
        <authorList>
            <person name="Kono N."/>
            <person name="Nakamura H."/>
            <person name="Ohtoshi R."/>
            <person name="Moran D.A.P."/>
            <person name="Shinohara A."/>
            <person name="Yoshida Y."/>
            <person name="Fujiwara M."/>
            <person name="Mori M."/>
            <person name="Tomita M."/>
            <person name="Arakawa K."/>
        </authorList>
    </citation>
    <scope>NUCLEOTIDE SEQUENCE [LARGE SCALE GENOMIC DNA]</scope>
</reference>
<feature type="transmembrane region" description="Helical" evidence="5">
    <location>
        <begin position="110"/>
        <end position="128"/>
    </location>
</feature>
<evidence type="ECO:0000259" key="6">
    <source>
        <dbReference type="Pfam" id="PF01094"/>
    </source>
</evidence>
<dbReference type="SUPFAM" id="SSF53822">
    <property type="entry name" value="Periplasmic binding protein-like I"/>
    <property type="match status" value="1"/>
</dbReference>
<keyword evidence="2 5" id="KW-0812">Transmembrane</keyword>
<dbReference type="Pfam" id="PF01094">
    <property type="entry name" value="ANF_receptor"/>
    <property type="match status" value="1"/>
</dbReference>
<dbReference type="InterPro" id="IPR001828">
    <property type="entry name" value="ANF_lig-bd_rcpt"/>
</dbReference>
<dbReference type="AlphaFoldDB" id="A0A4Y2IR85"/>
<sequence length="146" mass="16308">MYDAVQLFAKALQDLDGSKAINFPPISCDSGLRGLDGSSIINFMKPSSIQGLTGKVKFDEQGFRSEFVLDLIYLTKDGLEKIGAWAPGKGINITKNMSNEYDTLLLQNKTLIVTTYVVTFFFLLLLTFDRCDSFLSCHIFFISLEP</sequence>
<evidence type="ECO:0000256" key="5">
    <source>
        <dbReference type="SAM" id="Phobius"/>
    </source>
</evidence>
<organism evidence="7 8">
    <name type="scientific">Araneus ventricosus</name>
    <name type="common">Orbweaver spider</name>
    <name type="synonym">Epeira ventricosa</name>
    <dbReference type="NCBI Taxonomy" id="182803"/>
    <lineage>
        <taxon>Eukaryota</taxon>
        <taxon>Metazoa</taxon>
        <taxon>Ecdysozoa</taxon>
        <taxon>Arthropoda</taxon>
        <taxon>Chelicerata</taxon>
        <taxon>Arachnida</taxon>
        <taxon>Araneae</taxon>
        <taxon>Araneomorphae</taxon>
        <taxon>Entelegynae</taxon>
        <taxon>Araneoidea</taxon>
        <taxon>Araneidae</taxon>
        <taxon>Araneus</taxon>
    </lineage>
</organism>
<feature type="domain" description="Receptor ligand binding region" evidence="6">
    <location>
        <begin position="2"/>
        <end position="76"/>
    </location>
</feature>
<comment type="caution">
    <text evidence="7">The sequence shown here is derived from an EMBL/GenBank/DDBJ whole genome shotgun (WGS) entry which is preliminary data.</text>
</comment>
<protein>
    <recommendedName>
        <fullName evidence="6">Receptor ligand binding region domain-containing protein</fullName>
    </recommendedName>
</protein>
<keyword evidence="8" id="KW-1185">Reference proteome</keyword>
<evidence type="ECO:0000256" key="3">
    <source>
        <dbReference type="ARBA" id="ARBA00022989"/>
    </source>
</evidence>